<dbReference type="Gene3D" id="1.20.1250.20">
    <property type="entry name" value="MFS general substrate transporter like domains"/>
    <property type="match status" value="1"/>
</dbReference>
<evidence type="ECO:0000313" key="7">
    <source>
        <dbReference type="Proteomes" id="UP000231434"/>
    </source>
</evidence>
<feature type="transmembrane region" description="Helical" evidence="4">
    <location>
        <begin position="347"/>
        <end position="363"/>
    </location>
</feature>
<dbReference type="PANTHER" id="PTHR23530">
    <property type="entry name" value="TRANSPORT PROTEIN-RELATED"/>
    <property type="match status" value="1"/>
</dbReference>
<evidence type="ECO:0000256" key="4">
    <source>
        <dbReference type="SAM" id="Phobius"/>
    </source>
</evidence>
<evidence type="ECO:0000256" key="2">
    <source>
        <dbReference type="ARBA" id="ARBA00022989"/>
    </source>
</evidence>
<dbReference type="PROSITE" id="PS50850">
    <property type="entry name" value="MFS"/>
    <property type="match status" value="1"/>
</dbReference>
<dbReference type="GO" id="GO:0022857">
    <property type="term" value="F:transmembrane transporter activity"/>
    <property type="evidence" value="ECO:0007669"/>
    <property type="project" value="InterPro"/>
</dbReference>
<keyword evidence="2 4" id="KW-1133">Transmembrane helix</keyword>
<feature type="transmembrane region" description="Helical" evidence="4">
    <location>
        <begin position="46"/>
        <end position="68"/>
    </location>
</feature>
<dbReference type="InterPro" id="IPR053160">
    <property type="entry name" value="MFS_DHA3_Transporter"/>
</dbReference>
<comment type="caution">
    <text evidence="6">The sequence shown here is derived from an EMBL/GenBank/DDBJ whole genome shotgun (WGS) entry which is preliminary data.</text>
</comment>
<feature type="transmembrane region" description="Helical" evidence="4">
    <location>
        <begin position="248"/>
        <end position="268"/>
    </location>
</feature>
<feature type="transmembrane region" description="Helical" evidence="4">
    <location>
        <begin position="280"/>
        <end position="298"/>
    </location>
</feature>
<sequence>MDKQKKLTSNVYKYYLFQFFNNLAFFSPVIVLFWQSNGLNMTKILLLQSIYSLGVIILELPTGVFADYFGKRKSLILGALFWTIGTFWYGLSHHFWQFVIGELTAGVGAAFISGADRAYIHQLLKSADQENDFKKIEGKARGIIQIAQAIGSLLGGFIASIYLGLTLIATSFSTFASFIVGLSFPKTNLELPREEKTNYIQMIKKSIKLVKNQKRLLWLTLFFASFNGLIWPLIFYSQPYLKMLGVPMFLFGAIFMLFNLITALGSALTHRFENLTKDSSFLVISIVSVISLFLLGSFKSILVFPLWSLFLTFAFMNQTIISGQVLKIIPAEKAATVLSFQNLVRRFFYAIIGPILGMVSDSFGINKALVYYSLFIAIILGIILFQRKSSFA</sequence>
<feature type="transmembrane region" description="Helical" evidence="4">
    <location>
        <begin position="304"/>
        <end position="326"/>
    </location>
</feature>
<evidence type="ECO:0000313" key="6">
    <source>
        <dbReference type="EMBL" id="PJE60731.1"/>
    </source>
</evidence>
<proteinExistence type="predicted"/>
<feature type="transmembrane region" description="Helical" evidence="4">
    <location>
        <begin position="369"/>
        <end position="385"/>
    </location>
</feature>
<dbReference type="PANTHER" id="PTHR23530:SF1">
    <property type="entry name" value="PERMEASE, MAJOR FACILITATOR SUPERFAMILY-RELATED"/>
    <property type="match status" value="1"/>
</dbReference>
<dbReference type="InterPro" id="IPR036259">
    <property type="entry name" value="MFS_trans_sf"/>
</dbReference>
<evidence type="ECO:0000259" key="5">
    <source>
        <dbReference type="PROSITE" id="PS50850"/>
    </source>
</evidence>
<dbReference type="Pfam" id="PF07690">
    <property type="entry name" value="MFS_1"/>
    <property type="match status" value="1"/>
</dbReference>
<reference evidence="7" key="1">
    <citation type="submission" date="2017-09" db="EMBL/GenBank/DDBJ databases">
        <title>Depth-based differentiation of microbial function through sediment-hosted aquifers and enrichment of novel symbionts in the deep terrestrial subsurface.</title>
        <authorList>
            <person name="Probst A.J."/>
            <person name="Ladd B."/>
            <person name="Jarett J.K."/>
            <person name="Geller-Mcgrath D.E."/>
            <person name="Sieber C.M.K."/>
            <person name="Emerson J.B."/>
            <person name="Anantharaman K."/>
            <person name="Thomas B.C."/>
            <person name="Malmstrom R."/>
            <person name="Stieglmeier M."/>
            <person name="Klingl A."/>
            <person name="Woyke T."/>
            <person name="Ryan C.M."/>
            <person name="Banfield J.F."/>
        </authorList>
    </citation>
    <scope>NUCLEOTIDE SEQUENCE [LARGE SCALE GENOMIC DNA]</scope>
</reference>
<dbReference type="SUPFAM" id="SSF103473">
    <property type="entry name" value="MFS general substrate transporter"/>
    <property type="match status" value="1"/>
</dbReference>
<feature type="transmembrane region" description="Helical" evidence="4">
    <location>
        <begin position="75"/>
        <end position="92"/>
    </location>
</feature>
<feature type="transmembrane region" description="Helical" evidence="4">
    <location>
        <begin position="216"/>
        <end position="236"/>
    </location>
</feature>
<dbReference type="AlphaFoldDB" id="A0A2M8KLE1"/>
<protein>
    <recommendedName>
        <fullName evidence="5">Major facilitator superfamily (MFS) profile domain-containing protein</fullName>
    </recommendedName>
</protein>
<name>A0A2M8KLE1_9BACT</name>
<dbReference type="EMBL" id="PFEB01000031">
    <property type="protein sequence ID" value="PJE60731.1"/>
    <property type="molecule type" value="Genomic_DNA"/>
</dbReference>
<feature type="domain" description="Major facilitator superfamily (MFS) profile" evidence="5">
    <location>
        <begin position="1"/>
        <end position="391"/>
    </location>
</feature>
<feature type="transmembrane region" description="Helical" evidence="4">
    <location>
        <begin position="12"/>
        <end position="34"/>
    </location>
</feature>
<organism evidence="6 7">
    <name type="scientific">Candidatus Roizmanbacteria bacterium CG10_big_fil_rev_8_21_14_0_10_36_26</name>
    <dbReference type="NCBI Taxonomy" id="1974851"/>
    <lineage>
        <taxon>Bacteria</taxon>
        <taxon>Candidatus Roizmaniibacteriota</taxon>
    </lineage>
</organism>
<keyword evidence="3 4" id="KW-0472">Membrane</keyword>
<dbReference type="InterPro" id="IPR011701">
    <property type="entry name" value="MFS"/>
</dbReference>
<evidence type="ECO:0000256" key="3">
    <source>
        <dbReference type="ARBA" id="ARBA00023136"/>
    </source>
</evidence>
<keyword evidence="1 4" id="KW-0812">Transmembrane</keyword>
<dbReference type="InterPro" id="IPR020846">
    <property type="entry name" value="MFS_dom"/>
</dbReference>
<accession>A0A2M8KLE1</accession>
<gene>
    <name evidence="6" type="ORF">COU86_02425</name>
</gene>
<evidence type="ECO:0000256" key="1">
    <source>
        <dbReference type="ARBA" id="ARBA00022692"/>
    </source>
</evidence>
<dbReference type="Proteomes" id="UP000231434">
    <property type="component" value="Unassembled WGS sequence"/>
</dbReference>
<feature type="transmembrane region" description="Helical" evidence="4">
    <location>
        <begin position="165"/>
        <end position="184"/>
    </location>
</feature>